<dbReference type="SUPFAM" id="SSF69318">
    <property type="entry name" value="Integrin alpha N-terminal domain"/>
    <property type="match status" value="1"/>
</dbReference>
<dbReference type="Proteomes" id="UP001623232">
    <property type="component" value="Chromosome"/>
</dbReference>
<evidence type="ECO:0000313" key="2">
    <source>
        <dbReference type="EMBL" id="WZK88574.1"/>
    </source>
</evidence>
<gene>
    <name evidence="2" type="ORF">QEZ52_18520</name>
</gene>
<organism evidence="2 3">
    <name type="scientific">Aliisedimentitalea scapharcae</name>
    <dbReference type="NCBI Taxonomy" id="1524259"/>
    <lineage>
        <taxon>Bacteria</taxon>
        <taxon>Pseudomonadati</taxon>
        <taxon>Pseudomonadota</taxon>
        <taxon>Alphaproteobacteria</taxon>
        <taxon>Rhodobacterales</taxon>
        <taxon>Roseobacteraceae</taxon>
        <taxon>Aliisedimentitalea</taxon>
    </lineage>
</organism>
<sequence>MRSGTKARRFLSRHWSRFTRRAWLAAALWLAGVVVVAACQKPPSDLAGDGSFVRLPACSGRQFETCPGQQISAAWYGEETTLYPHGVLGDAIEYSRLEVYTSAEHATACGTKSVRLGKQHVFEDLAPRLVDLDGDGTAEIITIRSHVDKGAQIAIYGGGGDDAQLKLIAATPYIGRRNRWLAPVGAADLDRDGYVEIAYVDRPHLAKTLRVWRFRDGKLEPVADQPGLTNHRIGQDFITSGIRDCGQGPEMITVDAGWDRVMVSRLQGGQIRTTALGPFEGRASVDQALTCS</sequence>
<dbReference type="Pfam" id="PF13517">
    <property type="entry name" value="FG-GAP_3"/>
    <property type="match status" value="1"/>
</dbReference>
<reference evidence="2 3" key="1">
    <citation type="submission" date="2023-04" db="EMBL/GenBank/DDBJ databases">
        <title>Complete genome sequence of Alisedimentitalea scapharcae.</title>
        <authorList>
            <person name="Rong J.-C."/>
            <person name="Yi M.-L."/>
            <person name="Zhao Q."/>
        </authorList>
    </citation>
    <scope>NUCLEOTIDE SEQUENCE [LARGE SCALE GENOMIC DNA]</scope>
    <source>
        <strain evidence="2 3">KCTC 42119</strain>
    </source>
</reference>
<evidence type="ECO:0000256" key="1">
    <source>
        <dbReference type="ARBA" id="ARBA00022729"/>
    </source>
</evidence>
<proteinExistence type="predicted"/>
<accession>A0ABZ2XUP9</accession>
<protein>
    <submittedName>
        <fullName evidence="2">VCBS repeat-containing protein</fullName>
    </submittedName>
</protein>
<dbReference type="InterPro" id="IPR013517">
    <property type="entry name" value="FG-GAP"/>
</dbReference>
<keyword evidence="1" id="KW-0732">Signal</keyword>
<dbReference type="EMBL" id="CP123584">
    <property type="protein sequence ID" value="WZK88574.1"/>
    <property type="molecule type" value="Genomic_DNA"/>
</dbReference>
<keyword evidence="3" id="KW-1185">Reference proteome</keyword>
<name>A0ABZ2XUP9_9RHOB</name>
<dbReference type="RefSeq" id="WP_406645956.1">
    <property type="nucleotide sequence ID" value="NZ_CP123584.1"/>
</dbReference>
<evidence type="ECO:0000313" key="3">
    <source>
        <dbReference type="Proteomes" id="UP001623232"/>
    </source>
</evidence>
<dbReference type="InterPro" id="IPR028994">
    <property type="entry name" value="Integrin_alpha_N"/>
</dbReference>